<reference evidence="1 2" key="1">
    <citation type="journal article" date="2018" name="J. Microbiol.">
        <title>Baekduia soli gen. nov., sp. nov., a novel bacterium isolated from the soil of Baekdu Mountain and proposal of a novel family name, Baekduiaceae fam. nov.</title>
        <authorList>
            <person name="An D.S."/>
            <person name="Siddiqi M.Z."/>
            <person name="Kim K.H."/>
            <person name="Yu H.S."/>
            <person name="Im W.T."/>
        </authorList>
    </citation>
    <scope>NUCLEOTIDE SEQUENCE [LARGE SCALE GENOMIC DNA]</scope>
    <source>
        <strain evidence="1 2">BR7-21</strain>
    </source>
</reference>
<dbReference type="InterPro" id="IPR004304">
    <property type="entry name" value="FmdA_AmdA"/>
</dbReference>
<dbReference type="PANTHER" id="PTHR31891:SF1">
    <property type="entry name" value="FORMAMIDASE C869.04-RELATED"/>
    <property type="match status" value="1"/>
</dbReference>
<dbReference type="Pfam" id="PF03069">
    <property type="entry name" value="FmdA_AmdA"/>
    <property type="match status" value="1"/>
</dbReference>
<dbReference type="RefSeq" id="WP_146919718.1">
    <property type="nucleotide sequence ID" value="NZ_CP042430.1"/>
</dbReference>
<dbReference type="AlphaFoldDB" id="A0A5B8U5B8"/>
<dbReference type="KEGG" id="bsol:FSW04_12565"/>
<evidence type="ECO:0000313" key="2">
    <source>
        <dbReference type="Proteomes" id="UP000321805"/>
    </source>
</evidence>
<dbReference type="EMBL" id="CP042430">
    <property type="protein sequence ID" value="QEC48316.1"/>
    <property type="molecule type" value="Genomic_DNA"/>
</dbReference>
<dbReference type="Gene3D" id="2.60.120.580">
    <property type="entry name" value="Acetamidase/Formamidase-like domains"/>
    <property type="match status" value="2"/>
</dbReference>
<evidence type="ECO:0000313" key="1">
    <source>
        <dbReference type="EMBL" id="QEC48316.1"/>
    </source>
</evidence>
<protein>
    <submittedName>
        <fullName evidence="1">Acetamidase/formamidase family protein</fullName>
    </submittedName>
</protein>
<dbReference type="OrthoDB" id="9785236at2"/>
<dbReference type="Proteomes" id="UP000321805">
    <property type="component" value="Chromosome"/>
</dbReference>
<keyword evidence="2" id="KW-1185">Reference proteome</keyword>
<accession>A0A5B8U5B8</accession>
<gene>
    <name evidence="1" type="ORF">FSW04_12565</name>
</gene>
<dbReference type="GO" id="GO:0016811">
    <property type="term" value="F:hydrolase activity, acting on carbon-nitrogen (but not peptide) bonds, in linear amides"/>
    <property type="evidence" value="ECO:0007669"/>
    <property type="project" value="InterPro"/>
</dbReference>
<organism evidence="1 2">
    <name type="scientific">Baekduia soli</name>
    <dbReference type="NCBI Taxonomy" id="496014"/>
    <lineage>
        <taxon>Bacteria</taxon>
        <taxon>Bacillati</taxon>
        <taxon>Actinomycetota</taxon>
        <taxon>Thermoleophilia</taxon>
        <taxon>Solirubrobacterales</taxon>
        <taxon>Baekduiaceae</taxon>
        <taxon>Baekduia</taxon>
    </lineage>
</organism>
<dbReference type="SUPFAM" id="SSF141130">
    <property type="entry name" value="Acetamidase/Formamidase-like"/>
    <property type="match status" value="1"/>
</dbReference>
<sequence length="440" mass="44642">MPGPTAVSTAAETVYVDRFCDGIIGPSAEVIGTVRDGGHIVANTAPGCWGPMITPAIQGGHEVTLPVAVEGAQVGDAIAIRIRSIDVTSVATSSGNDRAIEGRFNGDPYCAKVCAGCGAQDEETVVEGIGPDSVRCAACGAPAAPFAFTNGYTMAFDDARRLGVTVDAARAEAFARDAHHAAALPAASVQNPILLFAPADLVGVVARMRPFMGQLGTMPAVDLPDSHNAGDFGAFLLGAPHRHAVTPEQLAQRTDGHLDIDAVRAGAILVCPVKVPGGGVYLGDMHAMQGDGEIAGHTADVAGTVTLQVSVVKGLALDGPVLFPLAEDLPFLARPLTAAEREAAEALAARHGGVTVEDGLPVSVVGTGPDLNSAVDNGLRRAATILGMEVPEVMNRATISGAIEIGRAPGVVQVTFRAPAAALAACGLDGLAREQYGAPA</sequence>
<name>A0A5B8U5B8_9ACTN</name>
<proteinExistence type="predicted"/>
<dbReference type="PANTHER" id="PTHR31891">
    <property type="entry name" value="FORMAMIDASE C869.04-RELATED"/>
    <property type="match status" value="1"/>
</dbReference>